<dbReference type="PANTHER" id="PTHR23315">
    <property type="entry name" value="U BOX DOMAIN-CONTAINING"/>
    <property type="match status" value="1"/>
</dbReference>
<dbReference type="Gene3D" id="1.25.10.10">
    <property type="entry name" value="Leucine-rich Repeat Variant"/>
    <property type="match status" value="1"/>
</dbReference>
<name>A0A6A3BSL0_HIBSY</name>
<dbReference type="GO" id="GO:0061630">
    <property type="term" value="F:ubiquitin protein ligase activity"/>
    <property type="evidence" value="ECO:0007669"/>
    <property type="project" value="UniProtKB-EC"/>
</dbReference>
<dbReference type="GO" id="GO:0016567">
    <property type="term" value="P:protein ubiquitination"/>
    <property type="evidence" value="ECO:0007669"/>
    <property type="project" value="UniProtKB-UniPathway"/>
</dbReference>
<dbReference type="PANTHER" id="PTHR23315:SF349">
    <property type="entry name" value="U-BOX DOMAIN-CONTAINING PROTEIN 15"/>
    <property type="match status" value="1"/>
</dbReference>
<dbReference type="UniPathway" id="UPA00143"/>
<evidence type="ECO:0000256" key="5">
    <source>
        <dbReference type="ARBA" id="ARBA00022737"/>
    </source>
</evidence>
<sequence length="539" mass="60628">MVVTHHMLRCLRSSSSLLEPLVEARQRLERGVREAVGIVPRVMLEGSGPLDLLRLRLRLGLPFPLPPYSNSISPFFQSPAPYSNMISPFFQSPASEEKPVGTVPGCMGKKLARTTMVVYRERAVDIDFRRGETLEEEKGISAANAKQNEPDLVQESVSLIEYIARLGDFRSTLRQECYSLVRRMKILLPFFEEIWLLGVCIPPNVVAALSKLKKVLCLAKKLLKTCRVGSKIFLRQAMMVKFHAVYENLCQALDDLPCDEIDVSVEVKEQVELMVTQLWRGKRRTHSQDMELAVDLMVLSSETDERTADIAIIERLAKKLDLRTMLGMEVTDIFKESVKPKMLEKSMSFVIPHEFLCPTTLYVMRDPVIIASGQTFERDSIQKWFDSNNRTCPNTEANAGSLVARTESCPQEPYYTMGGKGYSYAYEGAPGELNVLRHGSMESRENSTAALFSLSMLDENKVMIALSEGIPALARAIDAGIVPPLKLLVKDRRTGMVDEALSMFLLLVTHPQGRYKIGQLSFIEMLVDIIRDGTPKNKE</sequence>
<dbReference type="InterPro" id="IPR016024">
    <property type="entry name" value="ARM-type_fold"/>
</dbReference>
<dbReference type="EC" id="2.3.2.27" evidence="3"/>
<keyword evidence="4" id="KW-0808">Transferase</keyword>
<evidence type="ECO:0000256" key="3">
    <source>
        <dbReference type="ARBA" id="ARBA00012483"/>
    </source>
</evidence>
<evidence type="ECO:0000256" key="1">
    <source>
        <dbReference type="ARBA" id="ARBA00000900"/>
    </source>
</evidence>
<protein>
    <recommendedName>
        <fullName evidence="3">RING-type E3 ubiquitin transferase</fullName>
        <ecNumber evidence="3">2.3.2.27</ecNumber>
    </recommendedName>
</protein>
<dbReference type="PROSITE" id="PS51698">
    <property type="entry name" value="U_BOX"/>
    <property type="match status" value="1"/>
</dbReference>
<evidence type="ECO:0000256" key="2">
    <source>
        <dbReference type="ARBA" id="ARBA00004906"/>
    </source>
</evidence>
<comment type="pathway">
    <text evidence="2">Protein modification; protein ubiquitination.</text>
</comment>
<evidence type="ECO:0000259" key="7">
    <source>
        <dbReference type="PROSITE" id="PS51698"/>
    </source>
</evidence>
<organism evidence="8 9">
    <name type="scientific">Hibiscus syriacus</name>
    <name type="common">Rose of Sharon</name>
    <dbReference type="NCBI Taxonomy" id="106335"/>
    <lineage>
        <taxon>Eukaryota</taxon>
        <taxon>Viridiplantae</taxon>
        <taxon>Streptophyta</taxon>
        <taxon>Embryophyta</taxon>
        <taxon>Tracheophyta</taxon>
        <taxon>Spermatophyta</taxon>
        <taxon>Magnoliopsida</taxon>
        <taxon>eudicotyledons</taxon>
        <taxon>Gunneridae</taxon>
        <taxon>Pentapetalae</taxon>
        <taxon>rosids</taxon>
        <taxon>malvids</taxon>
        <taxon>Malvales</taxon>
        <taxon>Malvaceae</taxon>
        <taxon>Malvoideae</taxon>
        <taxon>Hibiscus</taxon>
    </lineage>
</organism>
<keyword evidence="6" id="KW-0833">Ubl conjugation pathway</keyword>
<keyword evidence="9" id="KW-1185">Reference proteome</keyword>
<dbReference type="InterPro" id="IPR057623">
    <property type="entry name" value="PUB12-19-like_N"/>
</dbReference>
<dbReference type="Proteomes" id="UP000436088">
    <property type="component" value="Unassembled WGS sequence"/>
</dbReference>
<comment type="catalytic activity">
    <reaction evidence="1">
        <text>S-ubiquitinyl-[E2 ubiquitin-conjugating enzyme]-L-cysteine + [acceptor protein]-L-lysine = [E2 ubiquitin-conjugating enzyme]-L-cysteine + N(6)-ubiquitinyl-[acceptor protein]-L-lysine.</text>
        <dbReference type="EC" id="2.3.2.27"/>
    </reaction>
</comment>
<evidence type="ECO:0000313" key="8">
    <source>
        <dbReference type="EMBL" id="KAE8719465.1"/>
    </source>
</evidence>
<comment type="caution">
    <text evidence="8">The sequence shown here is derived from an EMBL/GenBank/DDBJ whole genome shotgun (WGS) entry which is preliminary data.</text>
</comment>
<dbReference type="Gene3D" id="3.30.40.10">
    <property type="entry name" value="Zinc/RING finger domain, C3HC4 (zinc finger)"/>
    <property type="match status" value="1"/>
</dbReference>
<gene>
    <name evidence="8" type="ORF">F3Y22_tig00109957pilonHSYRG00148</name>
</gene>
<dbReference type="SUPFAM" id="SSF48371">
    <property type="entry name" value="ARM repeat"/>
    <property type="match status" value="1"/>
</dbReference>
<dbReference type="InterPro" id="IPR003613">
    <property type="entry name" value="Ubox_domain"/>
</dbReference>
<dbReference type="CDD" id="cd16664">
    <property type="entry name" value="RING-Ubox_PUB"/>
    <property type="match status" value="1"/>
</dbReference>
<dbReference type="InterPro" id="IPR013083">
    <property type="entry name" value="Znf_RING/FYVE/PHD"/>
</dbReference>
<dbReference type="SMART" id="SM00504">
    <property type="entry name" value="Ubox"/>
    <property type="match status" value="1"/>
</dbReference>
<reference evidence="8" key="1">
    <citation type="submission" date="2019-09" db="EMBL/GenBank/DDBJ databases">
        <title>Draft genome information of white flower Hibiscus syriacus.</title>
        <authorList>
            <person name="Kim Y.-M."/>
        </authorList>
    </citation>
    <scope>NUCLEOTIDE SEQUENCE [LARGE SCALE GENOMIC DNA]</scope>
    <source>
        <strain evidence="8">YM2019G1</strain>
    </source>
</reference>
<accession>A0A6A3BSL0</accession>
<dbReference type="AlphaFoldDB" id="A0A6A3BSL0"/>
<dbReference type="SUPFAM" id="SSF57850">
    <property type="entry name" value="RING/U-box"/>
    <property type="match status" value="1"/>
</dbReference>
<evidence type="ECO:0000256" key="4">
    <source>
        <dbReference type="ARBA" id="ARBA00022679"/>
    </source>
</evidence>
<dbReference type="EMBL" id="VEPZ02000788">
    <property type="protein sequence ID" value="KAE8719465.1"/>
    <property type="molecule type" value="Genomic_DNA"/>
</dbReference>
<evidence type="ECO:0000256" key="6">
    <source>
        <dbReference type="ARBA" id="ARBA00022786"/>
    </source>
</evidence>
<dbReference type="InterPro" id="IPR045210">
    <property type="entry name" value="RING-Ubox_PUB"/>
</dbReference>
<keyword evidence="5" id="KW-0677">Repeat</keyword>
<dbReference type="Pfam" id="PF04564">
    <property type="entry name" value="U-box"/>
    <property type="match status" value="1"/>
</dbReference>
<proteinExistence type="predicted"/>
<feature type="domain" description="U-box" evidence="7">
    <location>
        <begin position="350"/>
        <end position="395"/>
    </location>
</feature>
<dbReference type="InterPro" id="IPR011989">
    <property type="entry name" value="ARM-like"/>
</dbReference>
<evidence type="ECO:0000313" key="9">
    <source>
        <dbReference type="Proteomes" id="UP000436088"/>
    </source>
</evidence>
<dbReference type="Pfam" id="PF25368">
    <property type="entry name" value="PUB10_N"/>
    <property type="match status" value="1"/>
</dbReference>